<evidence type="ECO:0008006" key="3">
    <source>
        <dbReference type="Google" id="ProtNLM"/>
    </source>
</evidence>
<dbReference type="AlphaFoldDB" id="A0A2N6UL64"/>
<dbReference type="EMBL" id="PNHP01000001">
    <property type="protein sequence ID" value="PMC82529.1"/>
    <property type="molecule type" value="Genomic_DNA"/>
</dbReference>
<dbReference type="GeneID" id="84577954"/>
<dbReference type="Proteomes" id="UP000235658">
    <property type="component" value="Unassembled WGS sequence"/>
</dbReference>
<name>A0A2N6UL64_9FIRM</name>
<comment type="caution">
    <text evidence="1">The sequence shown here is derived from an EMBL/GenBank/DDBJ whole genome shotgun (WGS) entry which is preliminary data.</text>
</comment>
<proteinExistence type="predicted"/>
<evidence type="ECO:0000313" key="1">
    <source>
        <dbReference type="EMBL" id="PMC82529.1"/>
    </source>
</evidence>
<organism evidence="1 2">
    <name type="scientific">Anaerococcus hydrogenalis</name>
    <dbReference type="NCBI Taxonomy" id="33029"/>
    <lineage>
        <taxon>Bacteria</taxon>
        <taxon>Bacillati</taxon>
        <taxon>Bacillota</taxon>
        <taxon>Tissierellia</taxon>
        <taxon>Tissierellales</taxon>
        <taxon>Peptoniphilaceae</taxon>
        <taxon>Anaerococcus</taxon>
    </lineage>
</organism>
<dbReference type="RefSeq" id="WP_004813496.1">
    <property type="nucleotide sequence ID" value="NZ_CABKPG010000034.1"/>
</dbReference>
<accession>A0A2N6UL64</accession>
<sequence>MIYLVLGPSGSGKTKWLIDQANDEKGKGNANIVFVDSDNEQIYSLDHSVRLIDASDFFIDSVESFRGFIAGILARDYDIGKIYIDGIYDIVDINSENIEKLSDSLTKLSNECKVDIYLGLDCKASDIPESLDAEIHETKLLD</sequence>
<evidence type="ECO:0000313" key="2">
    <source>
        <dbReference type="Proteomes" id="UP000235658"/>
    </source>
</evidence>
<reference evidence="1 2" key="1">
    <citation type="submission" date="2017-09" db="EMBL/GenBank/DDBJ databases">
        <title>Bacterial strain isolated from the female urinary microbiota.</title>
        <authorList>
            <person name="Thomas-White K."/>
            <person name="Kumar N."/>
            <person name="Forster S."/>
            <person name="Putonti C."/>
            <person name="Lawley T."/>
            <person name="Wolfe A.J."/>
        </authorList>
    </citation>
    <scope>NUCLEOTIDE SEQUENCE [LARGE SCALE GENOMIC DNA]</scope>
    <source>
        <strain evidence="1 2">UMB0204</strain>
    </source>
</reference>
<protein>
    <recommendedName>
        <fullName evidence="3">Twitching motility protein PilT</fullName>
    </recommendedName>
</protein>
<gene>
    <name evidence="1" type="ORF">CJ192_02020</name>
</gene>